<dbReference type="PANTHER" id="PTHR31793">
    <property type="entry name" value="4-HYDROXYBENZOYL-COA THIOESTERASE FAMILY MEMBER"/>
    <property type="match status" value="1"/>
</dbReference>
<dbReference type="SUPFAM" id="SSF54637">
    <property type="entry name" value="Thioesterase/thiol ester dehydrase-isomerase"/>
    <property type="match status" value="1"/>
</dbReference>
<dbReference type="Gene3D" id="3.10.129.10">
    <property type="entry name" value="Hotdog Thioesterase"/>
    <property type="match status" value="1"/>
</dbReference>
<dbReference type="InterPro" id="IPR029069">
    <property type="entry name" value="HotDog_dom_sf"/>
</dbReference>
<dbReference type="InterPro" id="IPR050563">
    <property type="entry name" value="4-hydroxybenzoyl-CoA_TE"/>
</dbReference>
<dbReference type="AlphaFoldDB" id="A0A381PGM8"/>
<dbReference type="CDD" id="cd00586">
    <property type="entry name" value="4HBT"/>
    <property type="match status" value="1"/>
</dbReference>
<dbReference type="PANTHER" id="PTHR31793:SF40">
    <property type="entry name" value="ACYL-COA THIOESTER HYDROLASE, YBGC_YBAW FAMILY"/>
    <property type="match status" value="1"/>
</dbReference>
<sequence length="144" mass="16609">MQELLKSFPVVAEIPVIWGDMDSFQHVNNVIYFRYFESARIQYFEAVGLMDIVEQLGVGPILGSTSCRYRTPLTYPDTVYVGAKITEMHEKRFTMEYLIVSEQYPETVAEGSGVVICYNYQKNQSTQIPEVLHHAIEKLEGREF</sequence>
<reference evidence="1" key="1">
    <citation type="submission" date="2018-05" db="EMBL/GenBank/DDBJ databases">
        <authorList>
            <person name="Lanie J.A."/>
            <person name="Ng W.-L."/>
            <person name="Kazmierczak K.M."/>
            <person name="Andrzejewski T.M."/>
            <person name="Davidsen T.M."/>
            <person name="Wayne K.J."/>
            <person name="Tettelin H."/>
            <person name="Glass J.I."/>
            <person name="Rusch D."/>
            <person name="Podicherti R."/>
            <person name="Tsui H.-C.T."/>
            <person name="Winkler M.E."/>
        </authorList>
    </citation>
    <scope>NUCLEOTIDE SEQUENCE</scope>
</reference>
<name>A0A381PGM8_9ZZZZ</name>
<protein>
    <recommendedName>
        <fullName evidence="2">Thioesterase domain-containing protein</fullName>
    </recommendedName>
</protein>
<organism evidence="1">
    <name type="scientific">marine metagenome</name>
    <dbReference type="NCBI Taxonomy" id="408172"/>
    <lineage>
        <taxon>unclassified sequences</taxon>
        <taxon>metagenomes</taxon>
        <taxon>ecological metagenomes</taxon>
    </lineage>
</organism>
<gene>
    <name evidence="1" type="ORF">METZ01_LOCUS18986</name>
</gene>
<dbReference type="GO" id="GO:0047617">
    <property type="term" value="F:fatty acyl-CoA hydrolase activity"/>
    <property type="evidence" value="ECO:0007669"/>
    <property type="project" value="TreeGrafter"/>
</dbReference>
<dbReference type="EMBL" id="UINC01000976">
    <property type="protein sequence ID" value="SUZ66132.1"/>
    <property type="molecule type" value="Genomic_DNA"/>
</dbReference>
<evidence type="ECO:0008006" key="2">
    <source>
        <dbReference type="Google" id="ProtNLM"/>
    </source>
</evidence>
<proteinExistence type="predicted"/>
<dbReference type="Pfam" id="PF13279">
    <property type="entry name" value="4HBT_2"/>
    <property type="match status" value="1"/>
</dbReference>
<evidence type="ECO:0000313" key="1">
    <source>
        <dbReference type="EMBL" id="SUZ66132.1"/>
    </source>
</evidence>
<accession>A0A381PGM8</accession>